<sequence length="144" mass="16031">MADADDGLDWLRPHGDGWQVVGEPTALHDNPWFAVDHYRAVAPTGRPANYYLQTYKNLAVGMLPLHADGTVTLVGQWRFPFSSYSWEIPEGGSPHHEPPLEGARRELREEAGLEAAQWRQILTMQLSNSTSDELCLGYLATGLT</sequence>
<dbReference type="GO" id="GO:0016787">
    <property type="term" value="F:hydrolase activity"/>
    <property type="evidence" value="ECO:0007669"/>
    <property type="project" value="UniProtKB-KW"/>
</dbReference>
<dbReference type="Proteomes" id="UP000215616">
    <property type="component" value="Unassembled WGS sequence"/>
</dbReference>
<dbReference type="PROSITE" id="PS00893">
    <property type="entry name" value="NUDIX_BOX"/>
    <property type="match status" value="1"/>
</dbReference>
<keyword evidence="2" id="KW-0378">Hydrolase</keyword>
<dbReference type="EMBL" id="NCDQ01000288">
    <property type="protein sequence ID" value="OYX00764.1"/>
    <property type="molecule type" value="Genomic_DNA"/>
</dbReference>
<dbReference type="Pfam" id="PF00293">
    <property type="entry name" value="NUDIX"/>
    <property type="match status" value="1"/>
</dbReference>
<proteinExistence type="predicted"/>
<name>A0A258CZG2_CAUVI</name>
<evidence type="ECO:0000259" key="3">
    <source>
        <dbReference type="PROSITE" id="PS51462"/>
    </source>
</evidence>
<dbReference type="InterPro" id="IPR000086">
    <property type="entry name" value="NUDIX_hydrolase_dom"/>
</dbReference>
<comment type="caution">
    <text evidence="4">The sequence shown here is derived from an EMBL/GenBank/DDBJ whole genome shotgun (WGS) entry which is preliminary data.</text>
</comment>
<evidence type="ECO:0000313" key="4">
    <source>
        <dbReference type="EMBL" id="OYX00764.1"/>
    </source>
</evidence>
<reference evidence="4 5" key="1">
    <citation type="submission" date="2017-03" db="EMBL/GenBank/DDBJ databases">
        <title>Lifting the veil on microbial sulfur biogeochemistry in mining wastewaters.</title>
        <authorList>
            <person name="Kantor R.S."/>
            <person name="Colenbrander Nelson T."/>
            <person name="Marshall S."/>
            <person name="Bennett D."/>
            <person name="Apte S."/>
            <person name="Camacho D."/>
            <person name="Thomas B.C."/>
            <person name="Warren L.A."/>
            <person name="Banfield J.F."/>
        </authorList>
    </citation>
    <scope>NUCLEOTIDE SEQUENCE [LARGE SCALE GENOMIC DNA]</scope>
    <source>
        <strain evidence="4">32-67-7</strain>
    </source>
</reference>
<accession>A0A258CZG2</accession>
<evidence type="ECO:0000256" key="1">
    <source>
        <dbReference type="ARBA" id="ARBA00001946"/>
    </source>
</evidence>
<protein>
    <submittedName>
        <fullName evidence="4">DNA mismatch repair protein MutT</fullName>
    </submittedName>
</protein>
<dbReference type="InterPro" id="IPR020084">
    <property type="entry name" value="NUDIX_hydrolase_CS"/>
</dbReference>
<dbReference type="PROSITE" id="PS51462">
    <property type="entry name" value="NUDIX"/>
    <property type="match status" value="1"/>
</dbReference>
<evidence type="ECO:0000313" key="5">
    <source>
        <dbReference type="Proteomes" id="UP000215616"/>
    </source>
</evidence>
<dbReference type="SUPFAM" id="SSF55811">
    <property type="entry name" value="Nudix"/>
    <property type="match status" value="1"/>
</dbReference>
<dbReference type="AlphaFoldDB" id="A0A258CZG2"/>
<evidence type="ECO:0000256" key="2">
    <source>
        <dbReference type="ARBA" id="ARBA00022801"/>
    </source>
</evidence>
<dbReference type="InterPro" id="IPR015797">
    <property type="entry name" value="NUDIX_hydrolase-like_dom_sf"/>
</dbReference>
<feature type="non-terminal residue" evidence="4">
    <location>
        <position position="144"/>
    </location>
</feature>
<comment type="cofactor">
    <cofactor evidence="1">
        <name>Mg(2+)</name>
        <dbReference type="ChEBI" id="CHEBI:18420"/>
    </cofactor>
</comment>
<gene>
    <name evidence="4" type="ORF">B7Z12_15490</name>
</gene>
<dbReference type="Gene3D" id="3.90.79.10">
    <property type="entry name" value="Nucleoside Triphosphate Pyrophosphohydrolase"/>
    <property type="match status" value="1"/>
</dbReference>
<feature type="domain" description="Nudix hydrolase" evidence="3">
    <location>
        <begin position="55"/>
        <end position="144"/>
    </location>
</feature>
<organism evidence="4 5">
    <name type="scientific">Caulobacter vibrioides</name>
    <name type="common">Caulobacter crescentus</name>
    <dbReference type="NCBI Taxonomy" id="155892"/>
    <lineage>
        <taxon>Bacteria</taxon>
        <taxon>Pseudomonadati</taxon>
        <taxon>Pseudomonadota</taxon>
        <taxon>Alphaproteobacteria</taxon>
        <taxon>Caulobacterales</taxon>
        <taxon>Caulobacteraceae</taxon>
        <taxon>Caulobacter</taxon>
    </lineage>
</organism>